<reference evidence="3 4" key="1">
    <citation type="submission" date="2018-08" db="EMBL/GenBank/DDBJ databases">
        <title>Paraburkholderia sp. DHOM06 isolated from forest soil.</title>
        <authorList>
            <person name="Gao Z.-H."/>
            <person name="Qiu L.-H."/>
        </authorList>
    </citation>
    <scope>NUCLEOTIDE SEQUENCE [LARGE SCALE GENOMIC DNA]</scope>
    <source>
        <strain evidence="3 4">DHOM06</strain>
    </source>
</reference>
<organism evidence="3 4">
    <name type="scientific">Trinickia dinghuensis</name>
    <dbReference type="NCBI Taxonomy" id="2291023"/>
    <lineage>
        <taxon>Bacteria</taxon>
        <taxon>Pseudomonadati</taxon>
        <taxon>Pseudomonadota</taxon>
        <taxon>Betaproteobacteria</taxon>
        <taxon>Burkholderiales</taxon>
        <taxon>Burkholderiaceae</taxon>
        <taxon>Trinickia</taxon>
    </lineage>
</organism>
<feature type="transmembrane region" description="Helical" evidence="2">
    <location>
        <begin position="6"/>
        <end position="25"/>
    </location>
</feature>
<evidence type="ECO:0000313" key="4">
    <source>
        <dbReference type="Proteomes" id="UP000256838"/>
    </source>
</evidence>
<gene>
    <name evidence="3" type="ORF">DWV00_12610</name>
</gene>
<dbReference type="EMBL" id="QRGA01000007">
    <property type="protein sequence ID" value="RDU98173.1"/>
    <property type="molecule type" value="Genomic_DNA"/>
</dbReference>
<feature type="transmembrane region" description="Helical" evidence="2">
    <location>
        <begin position="37"/>
        <end position="57"/>
    </location>
</feature>
<feature type="region of interest" description="Disordered" evidence="1">
    <location>
        <begin position="266"/>
        <end position="304"/>
    </location>
</feature>
<keyword evidence="2" id="KW-0472">Membrane</keyword>
<feature type="transmembrane region" description="Helical" evidence="2">
    <location>
        <begin position="69"/>
        <end position="90"/>
    </location>
</feature>
<name>A0A3D8JYD7_9BURK</name>
<proteinExistence type="predicted"/>
<evidence type="ECO:0000256" key="1">
    <source>
        <dbReference type="SAM" id="MobiDB-lite"/>
    </source>
</evidence>
<dbReference type="AlphaFoldDB" id="A0A3D8JYD7"/>
<accession>A0A3D8JYD7</accession>
<feature type="compositionally biased region" description="Basic and acidic residues" evidence="1">
    <location>
        <begin position="276"/>
        <end position="287"/>
    </location>
</feature>
<dbReference type="Proteomes" id="UP000256838">
    <property type="component" value="Unassembled WGS sequence"/>
</dbReference>
<dbReference type="OrthoDB" id="8970698at2"/>
<keyword evidence="2" id="KW-0812">Transmembrane</keyword>
<sequence>MTTRRWAFALAVSATGTAITLSILSGWQRGGTLPERLVWVAIGIVLVTSAHLLPALVHSGSLTVRCVAAGLWLGCMAAAVYGHSTFFLLAQAHAGERRAASVPSPTISSSGRGLTAVMNERAIVTAELTAAEVRRCIRDCPGLRVRRTRLAAKLDALNAEADDVRRIDAQHDRVAAQRDALLADPVTSRLATLLAVSPARVDLLSSLMFAAVLEGVACLLWSVSLRPSALPAAVAAVTVPAPPPIPPAGEVATVTRRAATPVTAGHEAAIANRSNVTDRRGEIDGSHAPRNAPVTPLPELSPTDDDVTELMRDIAAGRVRPTVADIRRHLACSQAKASALRRQVVALVSTA</sequence>
<evidence type="ECO:0000313" key="3">
    <source>
        <dbReference type="EMBL" id="RDU98173.1"/>
    </source>
</evidence>
<comment type="caution">
    <text evidence="3">The sequence shown here is derived from an EMBL/GenBank/DDBJ whole genome shotgun (WGS) entry which is preliminary data.</text>
</comment>
<evidence type="ECO:0000256" key="2">
    <source>
        <dbReference type="SAM" id="Phobius"/>
    </source>
</evidence>
<protein>
    <submittedName>
        <fullName evidence="3">Uncharacterized protein</fullName>
    </submittedName>
</protein>
<keyword evidence="2" id="KW-1133">Transmembrane helix</keyword>
<keyword evidence="4" id="KW-1185">Reference proteome</keyword>